<keyword evidence="4" id="KW-1185">Reference proteome</keyword>
<dbReference type="GO" id="GO:0004413">
    <property type="term" value="F:homoserine kinase activity"/>
    <property type="evidence" value="ECO:0007669"/>
    <property type="project" value="TreeGrafter"/>
</dbReference>
<keyword evidence="3" id="KW-0418">Kinase</keyword>
<dbReference type="AlphaFoldDB" id="A0A0S4QG19"/>
<dbReference type="PANTHER" id="PTHR21064:SF6">
    <property type="entry name" value="AMINOGLYCOSIDE PHOSPHOTRANSFERASE DOMAIN-CONTAINING PROTEIN"/>
    <property type="match status" value="1"/>
</dbReference>
<name>A0A0S4QG19_9ACTN</name>
<proteinExistence type="inferred from homology"/>
<dbReference type="InterPro" id="IPR011009">
    <property type="entry name" value="Kinase-like_dom_sf"/>
</dbReference>
<comment type="similarity">
    <text evidence="1">Belongs to the pseudomonas-type ThrB family.</text>
</comment>
<evidence type="ECO:0000256" key="1">
    <source>
        <dbReference type="ARBA" id="ARBA00038240"/>
    </source>
</evidence>
<sequence>MTAGASGDSVNGVITAELLELAGVLDDVLAEYDLGPAPTAALVNISENVTYRVDDLPGGRRWALRLHRPAYHAIDEIVAELDWVASLRADGVVATPRVVANRSGSVVTTVGLGAGVRCAVLFDWVEGESPTPGDEAALVPFFGVLGGLAGRLHNHAQSWPRPAGFRRFSWSWQTTLGPCGRWGSWQAGVVAALAERSEPVLAVLRPAVAQMERALAAYGRGPDRAGLIHADMRLANLLVARPADGWEPGLTHAAPEGVHLIDFDDCGFGWYLYDLAAALSFVEHSSALPELVEAWLAAYQLDRPLTAHDLAIVPTMVLLRRLLLVAWLGTHPHSDAVPDIAGYVRESGELARRYLAGALLPNLPRLAHR</sequence>
<keyword evidence="3" id="KW-0808">Transferase</keyword>
<reference evidence="4" key="1">
    <citation type="submission" date="2015-11" db="EMBL/GenBank/DDBJ databases">
        <authorList>
            <person name="Varghese N."/>
        </authorList>
    </citation>
    <scope>NUCLEOTIDE SEQUENCE [LARGE SCALE GENOMIC DNA]</scope>
    <source>
        <strain evidence="4">DSM 45899</strain>
    </source>
</reference>
<dbReference type="EMBL" id="FAOZ01000001">
    <property type="protein sequence ID" value="CUU53542.1"/>
    <property type="molecule type" value="Genomic_DNA"/>
</dbReference>
<organism evidence="3 4">
    <name type="scientific">Parafrankia irregularis</name>
    <dbReference type="NCBI Taxonomy" id="795642"/>
    <lineage>
        <taxon>Bacteria</taxon>
        <taxon>Bacillati</taxon>
        <taxon>Actinomycetota</taxon>
        <taxon>Actinomycetes</taxon>
        <taxon>Frankiales</taxon>
        <taxon>Frankiaceae</taxon>
        <taxon>Parafrankia</taxon>
    </lineage>
</organism>
<dbReference type="Pfam" id="PF01636">
    <property type="entry name" value="APH"/>
    <property type="match status" value="1"/>
</dbReference>
<dbReference type="Gene3D" id="3.90.1200.10">
    <property type="match status" value="1"/>
</dbReference>
<gene>
    <name evidence="3" type="ORF">Ga0074812_10140</name>
</gene>
<evidence type="ECO:0000313" key="4">
    <source>
        <dbReference type="Proteomes" id="UP000198802"/>
    </source>
</evidence>
<dbReference type="Proteomes" id="UP000198802">
    <property type="component" value="Unassembled WGS sequence"/>
</dbReference>
<dbReference type="RefSeq" id="WP_091270308.1">
    <property type="nucleotide sequence ID" value="NZ_FAOZ01000001.1"/>
</dbReference>
<feature type="domain" description="Aminoglycoside phosphotransferase" evidence="2">
    <location>
        <begin position="47"/>
        <end position="302"/>
    </location>
</feature>
<dbReference type="PANTHER" id="PTHR21064">
    <property type="entry name" value="AMINOGLYCOSIDE PHOSPHOTRANSFERASE DOMAIN-CONTAINING PROTEIN-RELATED"/>
    <property type="match status" value="1"/>
</dbReference>
<dbReference type="InterPro" id="IPR050249">
    <property type="entry name" value="Pseudomonas-type_ThrB"/>
</dbReference>
<dbReference type="InterPro" id="IPR002575">
    <property type="entry name" value="Aminoglycoside_PTrfase"/>
</dbReference>
<evidence type="ECO:0000259" key="2">
    <source>
        <dbReference type="Pfam" id="PF01636"/>
    </source>
</evidence>
<dbReference type="SUPFAM" id="SSF56112">
    <property type="entry name" value="Protein kinase-like (PK-like)"/>
    <property type="match status" value="1"/>
</dbReference>
<dbReference type="GO" id="GO:0009088">
    <property type="term" value="P:threonine biosynthetic process"/>
    <property type="evidence" value="ECO:0007669"/>
    <property type="project" value="TreeGrafter"/>
</dbReference>
<evidence type="ECO:0000313" key="3">
    <source>
        <dbReference type="EMBL" id="CUU53542.1"/>
    </source>
</evidence>
<accession>A0A0S4QG19</accession>
<protein>
    <submittedName>
        <fullName evidence="3">Ser/Thr protein kinase RdoA involved in Cpx stress response, MazF antagonist</fullName>
    </submittedName>
</protein>